<name>A0A1V9ZJG1_ACHHY</name>
<proteinExistence type="predicted"/>
<dbReference type="OrthoDB" id="77756at2759"/>
<gene>
    <name evidence="1" type="ORF">ACHHYP_09148</name>
</gene>
<accession>A0A1V9ZJG1</accession>
<organism evidence="1 2">
    <name type="scientific">Achlya hypogyna</name>
    <name type="common">Oomycete</name>
    <name type="synonym">Protoachlya hypogyna</name>
    <dbReference type="NCBI Taxonomy" id="1202772"/>
    <lineage>
        <taxon>Eukaryota</taxon>
        <taxon>Sar</taxon>
        <taxon>Stramenopiles</taxon>
        <taxon>Oomycota</taxon>
        <taxon>Saprolegniomycetes</taxon>
        <taxon>Saprolegniales</taxon>
        <taxon>Achlyaceae</taxon>
        <taxon>Achlya</taxon>
    </lineage>
</organism>
<comment type="caution">
    <text evidence="1">The sequence shown here is derived from an EMBL/GenBank/DDBJ whole genome shotgun (WGS) entry which is preliminary data.</text>
</comment>
<keyword evidence="2" id="KW-1185">Reference proteome</keyword>
<dbReference type="EMBL" id="JNBR01000090">
    <property type="protein sequence ID" value="OQR98124.1"/>
    <property type="molecule type" value="Genomic_DNA"/>
</dbReference>
<dbReference type="Gene3D" id="3.60.10.10">
    <property type="entry name" value="Endonuclease/exonuclease/phosphatase"/>
    <property type="match status" value="1"/>
</dbReference>
<sequence length="470" mass="52180">MTNSEGRWFNCDPKFATNATERSCRGVVTLLHPHAPFTDLEIVDTTMLQEAWRLQHRYLLVRGMHGTTPVYLHNIYAPQNYVSRAAFFDSLPRSFETTAIHIAGGDFNVVLHDFLDTVRVTSYVQTGRESLPSWLATLNLADAFRVCHPARRELTGPGSVNRLDYIFVSTLVCDGLLSRCSHIQGTTMSDHAACTMHLTPTLCPGKGPWRTPSWLLNTTAAKMIVVDLLQAFCESTTLGPDVGFKYDDMLFIMRKSLKALHEAKLQAQDAKLNELKLALATTLLDWADCPCDATAALVATRKRDVQDEMARTAEFKAEAHMQRTIQQAERCSKLHLRPPKPKPLLKQSIRAMQDVDGVTHRTRAGIESSLQDFYAKLYMGDTPAAPEAVNQYLREANTPTLLPDAAKRLAAPLLASEFYSAIKAASCEKAPGPNALPHEVLKLAPSEWAVVLELVFASQLHEHATLTSSQ</sequence>
<dbReference type="InterPro" id="IPR036691">
    <property type="entry name" value="Endo/exonu/phosph_ase_sf"/>
</dbReference>
<dbReference type="AlphaFoldDB" id="A0A1V9ZJG1"/>
<reference evidence="1 2" key="1">
    <citation type="journal article" date="2014" name="Genome Biol. Evol.">
        <title>The secreted proteins of Achlya hypogyna and Thraustotheca clavata identify the ancestral oomycete secretome and reveal gene acquisitions by horizontal gene transfer.</title>
        <authorList>
            <person name="Misner I."/>
            <person name="Blouin N."/>
            <person name="Leonard G."/>
            <person name="Richards T.A."/>
            <person name="Lane C.E."/>
        </authorList>
    </citation>
    <scope>NUCLEOTIDE SEQUENCE [LARGE SCALE GENOMIC DNA]</scope>
    <source>
        <strain evidence="1 2">ATCC 48635</strain>
    </source>
</reference>
<dbReference type="STRING" id="1202772.A0A1V9ZJG1"/>
<dbReference type="SUPFAM" id="SSF56219">
    <property type="entry name" value="DNase I-like"/>
    <property type="match status" value="1"/>
</dbReference>
<evidence type="ECO:0000313" key="1">
    <source>
        <dbReference type="EMBL" id="OQR98124.1"/>
    </source>
</evidence>
<dbReference type="Proteomes" id="UP000243579">
    <property type="component" value="Unassembled WGS sequence"/>
</dbReference>
<evidence type="ECO:0008006" key="3">
    <source>
        <dbReference type="Google" id="ProtNLM"/>
    </source>
</evidence>
<evidence type="ECO:0000313" key="2">
    <source>
        <dbReference type="Proteomes" id="UP000243579"/>
    </source>
</evidence>
<protein>
    <recommendedName>
        <fullName evidence="3">Endonuclease/exonuclease/phosphatase domain-containing protein</fullName>
    </recommendedName>
</protein>